<evidence type="ECO:0000256" key="3">
    <source>
        <dbReference type="ARBA" id="ARBA00022692"/>
    </source>
</evidence>
<organism evidence="7 8">
    <name type="scientific">Cladophialophora carrionii</name>
    <dbReference type="NCBI Taxonomy" id="86049"/>
    <lineage>
        <taxon>Eukaryota</taxon>
        <taxon>Fungi</taxon>
        <taxon>Dikarya</taxon>
        <taxon>Ascomycota</taxon>
        <taxon>Pezizomycotina</taxon>
        <taxon>Eurotiomycetes</taxon>
        <taxon>Chaetothyriomycetidae</taxon>
        <taxon>Chaetothyriales</taxon>
        <taxon>Herpotrichiellaceae</taxon>
        <taxon>Cladophialophora</taxon>
    </lineage>
</organism>
<evidence type="ECO:0000256" key="6">
    <source>
        <dbReference type="RuleBase" id="RU367022"/>
    </source>
</evidence>
<dbReference type="GO" id="GO:0016020">
    <property type="term" value="C:membrane"/>
    <property type="evidence" value="ECO:0007669"/>
    <property type="project" value="UniProtKB-SubCell"/>
</dbReference>
<dbReference type="Proteomes" id="UP000094526">
    <property type="component" value="Unassembled WGS sequence"/>
</dbReference>
<comment type="caution">
    <text evidence="7">The sequence shown here is derived from an EMBL/GenBank/DDBJ whole genome shotgun (WGS) entry which is preliminary data.</text>
</comment>
<dbReference type="PANTHER" id="PTHR12483:SF73">
    <property type="entry name" value="COPPER TRANSPORT PROTEIN CTR3"/>
    <property type="match status" value="1"/>
</dbReference>
<dbReference type="AlphaFoldDB" id="A0A1C1CX62"/>
<dbReference type="InterPro" id="IPR007274">
    <property type="entry name" value="Cop_transporter"/>
</dbReference>
<comment type="subcellular location">
    <subcellularLocation>
        <location evidence="1 6">Membrane</location>
        <topology evidence="1 6">Multi-pass membrane protein</topology>
    </subcellularLocation>
</comment>
<protein>
    <recommendedName>
        <fullName evidence="6">Copper transport protein</fullName>
    </recommendedName>
</protein>
<keyword evidence="3 6" id="KW-0812">Transmembrane</keyword>
<comment type="similarity">
    <text evidence="2 6">Belongs to the copper transporter (Ctr) (TC 1.A.56) family. SLC31A subfamily.</text>
</comment>
<evidence type="ECO:0000256" key="1">
    <source>
        <dbReference type="ARBA" id="ARBA00004141"/>
    </source>
</evidence>
<proteinExistence type="inferred from homology"/>
<keyword evidence="6" id="KW-0406">Ion transport</keyword>
<keyword evidence="6" id="KW-0813">Transport</keyword>
<name>A0A1C1CX62_9EURO</name>
<dbReference type="eggNOG" id="KOG3386">
    <property type="taxonomic scope" value="Eukaryota"/>
</dbReference>
<sequence>MSSMMMMSTATPTSQTSMMTSVSSSVSASDNMSMAGMEGTTCKISMTWNWYTVGACFISQSWQVTTRDMFAGCCIGVILLVMSLELLRRLQREYDGWCGRMDRKAFVAISAGSEDANSSSSELGAGPAGKAHSVAVAVTTSTPMSERAPLPRRRIAQWILVQRHVIRSLGHMVQFGLAYFIMLLAMYYNGYIIISILIGAFLGALVFNWDQVAAE</sequence>
<dbReference type="Pfam" id="PF04145">
    <property type="entry name" value="Ctr"/>
    <property type="match status" value="1"/>
</dbReference>
<feature type="transmembrane region" description="Helical" evidence="6">
    <location>
        <begin position="191"/>
        <end position="209"/>
    </location>
</feature>
<dbReference type="VEuPathDB" id="FungiDB:CLCR_10764"/>
<dbReference type="OrthoDB" id="161814at2759"/>
<keyword evidence="4 6" id="KW-1133">Transmembrane helix</keyword>
<keyword evidence="6" id="KW-0187">Copper transport</keyword>
<keyword evidence="5 6" id="KW-0472">Membrane</keyword>
<accession>A0A1C1CX62</accession>
<evidence type="ECO:0000313" key="8">
    <source>
        <dbReference type="Proteomes" id="UP000094526"/>
    </source>
</evidence>
<evidence type="ECO:0000256" key="5">
    <source>
        <dbReference type="ARBA" id="ARBA00023136"/>
    </source>
</evidence>
<gene>
    <name evidence="7" type="primary">ctr4</name>
    <name evidence="7" type="ORF">CLCR_10764</name>
</gene>
<dbReference type="STRING" id="86049.A0A1C1CX62"/>
<reference evidence="8" key="1">
    <citation type="submission" date="2015-07" db="EMBL/GenBank/DDBJ databases">
        <authorList>
            <person name="Teixeira M.M."/>
            <person name="Souza R.C."/>
            <person name="Almeida L.G."/>
            <person name="Vicente V.A."/>
            <person name="de Hoog S."/>
            <person name="Bocca A.L."/>
            <person name="de Almeida S.R."/>
            <person name="Vasconcelos A.T."/>
            <person name="Felipe M.S."/>
        </authorList>
    </citation>
    <scope>NUCLEOTIDE SEQUENCE [LARGE SCALE GENOMIC DNA]</scope>
    <source>
        <strain evidence="8">KSF</strain>
    </source>
</reference>
<dbReference type="GO" id="GO:0005375">
    <property type="term" value="F:copper ion transmembrane transporter activity"/>
    <property type="evidence" value="ECO:0007669"/>
    <property type="project" value="UniProtKB-UniRule"/>
</dbReference>
<dbReference type="PANTHER" id="PTHR12483">
    <property type="entry name" value="SOLUTE CARRIER FAMILY 31 COPPER TRANSPORTERS"/>
    <property type="match status" value="1"/>
</dbReference>
<evidence type="ECO:0000256" key="4">
    <source>
        <dbReference type="ARBA" id="ARBA00022989"/>
    </source>
</evidence>
<evidence type="ECO:0000256" key="2">
    <source>
        <dbReference type="ARBA" id="ARBA00006921"/>
    </source>
</evidence>
<keyword evidence="8" id="KW-1185">Reference proteome</keyword>
<dbReference type="VEuPathDB" id="FungiDB:G647_00133"/>
<evidence type="ECO:0000313" key="7">
    <source>
        <dbReference type="EMBL" id="OCT53163.1"/>
    </source>
</evidence>
<dbReference type="EMBL" id="LGRB01000008">
    <property type="protein sequence ID" value="OCT53163.1"/>
    <property type="molecule type" value="Genomic_DNA"/>
</dbReference>
<keyword evidence="6" id="KW-0186">Copper</keyword>